<keyword evidence="3" id="KW-1185">Reference proteome</keyword>
<accession>A0ABP1CU61</accession>
<dbReference type="Proteomes" id="UP001497453">
    <property type="component" value="Chromosome 10"/>
</dbReference>
<sequence length="342" mass="37458">MADLTSFKKLLSHRSLKNCGRLYELWRTTQVAIPNPTDLTLLKDFPHNEIDIAEKIKWVMAKCGLPWERYNPVYPMPRDQTVACPIEGCQTVEFTDTQSVKKHLGTVTHMVLLAKILGLPPAALLILRHCSKCNQEIYCQRPDSFNRHTGACKARRESAPAQDTSKTRGTRRAKPYSLKDRPSVKSVSDPDPEVNTVAQSESQVASSSQTQSSVFDLGGPSAPVSAPQFCTGCFALDPTIGSFPSPWVGTLSSQTPAPPEPRTPSQLEHSPLVSLEPSSDPGYFFAIPGYPNIPLFHTHGMGKLPVSFEDVSDDDDMIVSTDDSGLSPDEFSDDLPGSDCLL</sequence>
<evidence type="ECO:0000256" key="1">
    <source>
        <dbReference type="SAM" id="MobiDB-lite"/>
    </source>
</evidence>
<protein>
    <submittedName>
        <fullName evidence="2">Uncharacterized protein</fullName>
    </submittedName>
</protein>
<organism evidence="2 3">
    <name type="scientific">Somion occarium</name>
    <dbReference type="NCBI Taxonomy" id="3059160"/>
    <lineage>
        <taxon>Eukaryota</taxon>
        <taxon>Fungi</taxon>
        <taxon>Dikarya</taxon>
        <taxon>Basidiomycota</taxon>
        <taxon>Agaricomycotina</taxon>
        <taxon>Agaricomycetes</taxon>
        <taxon>Polyporales</taxon>
        <taxon>Cerrenaceae</taxon>
        <taxon>Somion</taxon>
    </lineage>
</organism>
<dbReference type="EMBL" id="OZ037953">
    <property type="protein sequence ID" value="CAL1698064.1"/>
    <property type="molecule type" value="Genomic_DNA"/>
</dbReference>
<evidence type="ECO:0000313" key="3">
    <source>
        <dbReference type="Proteomes" id="UP001497453"/>
    </source>
</evidence>
<feature type="region of interest" description="Disordered" evidence="1">
    <location>
        <begin position="150"/>
        <end position="218"/>
    </location>
</feature>
<evidence type="ECO:0000313" key="2">
    <source>
        <dbReference type="EMBL" id="CAL1698064.1"/>
    </source>
</evidence>
<reference evidence="3" key="1">
    <citation type="submission" date="2024-04" db="EMBL/GenBank/DDBJ databases">
        <authorList>
            <person name="Shaw F."/>
            <person name="Minotto A."/>
        </authorList>
    </citation>
    <scope>NUCLEOTIDE SEQUENCE [LARGE SCALE GENOMIC DNA]</scope>
</reference>
<feature type="compositionally biased region" description="Low complexity" evidence="1">
    <location>
        <begin position="196"/>
        <end position="214"/>
    </location>
</feature>
<proteinExistence type="predicted"/>
<name>A0ABP1CU61_9APHY</name>
<feature type="region of interest" description="Disordered" evidence="1">
    <location>
        <begin position="250"/>
        <end position="269"/>
    </location>
</feature>
<gene>
    <name evidence="2" type="ORF">GFSPODELE1_LOCUS1981</name>
</gene>
<feature type="region of interest" description="Disordered" evidence="1">
    <location>
        <begin position="314"/>
        <end position="342"/>
    </location>
</feature>